<feature type="coiled-coil region" evidence="1">
    <location>
        <begin position="382"/>
        <end position="413"/>
    </location>
</feature>
<keyword evidence="3" id="KW-1185">Reference proteome</keyword>
<dbReference type="Proteomes" id="UP000572754">
    <property type="component" value="Unassembled WGS sequence"/>
</dbReference>
<protein>
    <submittedName>
        <fullName evidence="2">Uncharacterized protein</fullName>
    </submittedName>
</protein>
<dbReference type="EMBL" id="JAAQPE010000042">
    <property type="protein sequence ID" value="KAF5689744.1"/>
    <property type="molecule type" value="Genomic_DNA"/>
</dbReference>
<sequence>MDKTTETPDANLPLNCKTFCDLTRFAEAQILLSVFKSKRNSTVILHPFQLLATSLGGKAADRVAWICKTMGPESTVGAESLMMLISRDEGPTMPQGLVQKMLNSPITKDNFAFKIRLIDHWHTRLVASGSTEKAMELVLTWIKHFSLCERNIRDNWVFHDDPLLDLYEFAIQLDETQPQLQEETAVYRSKYLEYSWEHYGRFHQCLALGCGVGIFGLGFARLMVDMDRLPGKPGSKANQDDLWVQLFLFLQRKFLPVARENAQARKFQTTARKETMLKAFTSQAAKIDPTMPLNTRAQETETCARNRAFLEPLFSDPALVDKAIDAVLLEEDRVKEHALRLAGLLAFWEEVSGYKTKEPVILRGRTQWEHIGLNLLLSLLDKEKIEAECQSVKKITREALEEFCEAVNNAEERL</sequence>
<reference evidence="2 3" key="2">
    <citation type="submission" date="2020-05" db="EMBL/GenBank/DDBJ databases">
        <title>Identification and distribution of gene clusters putatively required for synthesis of sphingolipid metabolism inhibitors in phylogenetically diverse species of the filamentous fungus Fusarium.</title>
        <authorList>
            <person name="Kim H.-S."/>
            <person name="Busman M."/>
            <person name="Brown D.W."/>
            <person name="Divon H."/>
            <person name="Uhlig S."/>
            <person name="Proctor R.H."/>
        </authorList>
    </citation>
    <scope>NUCLEOTIDE SEQUENCE [LARGE SCALE GENOMIC DNA]</scope>
    <source>
        <strain evidence="2 3">NRRL 25331</strain>
    </source>
</reference>
<evidence type="ECO:0000313" key="3">
    <source>
        <dbReference type="Proteomes" id="UP000572754"/>
    </source>
</evidence>
<evidence type="ECO:0000256" key="1">
    <source>
        <dbReference type="SAM" id="Coils"/>
    </source>
</evidence>
<evidence type="ECO:0000313" key="2">
    <source>
        <dbReference type="EMBL" id="KAF5689744.1"/>
    </source>
</evidence>
<proteinExistence type="predicted"/>
<comment type="caution">
    <text evidence="2">The sequence shown here is derived from an EMBL/GenBank/DDBJ whole genome shotgun (WGS) entry which is preliminary data.</text>
</comment>
<keyword evidence="1" id="KW-0175">Coiled coil</keyword>
<reference evidence="3" key="1">
    <citation type="journal article" date="2020" name="BMC Genomics">
        <title>Correction to: Identification and distribution of gene clusters required for synthesis of sphingolipid metabolism inhibitors in diverse species of the filamentous fungus Fusarium.</title>
        <authorList>
            <person name="Kim H.S."/>
            <person name="Lohmar J.M."/>
            <person name="Busman M."/>
            <person name="Brown D.W."/>
            <person name="Naumann T.A."/>
            <person name="Divon H.H."/>
            <person name="Lysoe E."/>
            <person name="Uhlig S."/>
            <person name="Proctor R.H."/>
        </authorList>
    </citation>
    <scope>NUCLEOTIDE SEQUENCE [LARGE SCALE GENOMIC DNA]</scope>
    <source>
        <strain evidence="3">NRRL 25331</strain>
    </source>
</reference>
<name>A0A8H5UM19_FUSCI</name>
<gene>
    <name evidence="2" type="ORF">FCIRC_1207</name>
</gene>
<dbReference type="AlphaFoldDB" id="A0A8H5UM19"/>
<accession>A0A8H5UM19</accession>
<organism evidence="2 3">
    <name type="scientific">Fusarium circinatum</name>
    <name type="common">Pitch canker fungus</name>
    <name type="synonym">Gibberella circinata</name>
    <dbReference type="NCBI Taxonomy" id="48490"/>
    <lineage>
        <taxon>Eukaryota</taxon>
        <taxon>Fungi</taxon>
        <taxon>Dikarya</taxon>
        <taxon>Ascomycota</taxon>
        <taxon>Pezizomycotina</taxon>
        <taxon>Sordariomycetes</taxon>
        <taxon>Hypocreomycetidae</taxon>
        <taxon>Hypocreales</taxon>
        <taxon>Nectriaceae</taxon>
        <taxon>Fusarium</taxon>
        <taxon>Fusarium fujikuroi species complex</taxon>
    </lineage>
</organism>